<proteinExistence type="predicted"/>
<keyword evidence="3" id="KW-1185">Reference proteome</keyword>
<gene>
    <name evidence="2" type="ORF">PG997_005260</name>
</gene>
<sequence>MENSGGDQLRIWLRDNEKSIDRLDWDKAIELLDNVLDETKDENKGADCIDAWMRWAVPRFTSEHLYGGLFIARKYGLGDVYTVAWNDTDTGLDEMEADLEVKINMAKSEMAIIKSDDGVEGGGGVENEHRDEQGATCSETCSDTSVESASEETTTREEEQLLE</sequence>
<dbReference type="EMBL" id="JAQQWN010000004">
    <property type="protein sequence ID" value="KAK8090299.1"/>
    <property type="molecule type" value="Genomic_DNA"/>
</dbReference>
<dbReference type="RefSeq" id="XP_066673193.1">
    <property type="nucleotide sequence ID" value="XM_066809575.1"/>
</dbReference>
<evidence type="ECO:0000256" key="1">
    <source>
        <dbReference type="SAM" id="MobiDB-lite"/>
    </source>
</evidence>
<feature type="compositionally biased region" description="Low complexity" evidence="1">
    <location>
        <begin position="142"/>
        <end position="152"/>
    </location>
</feature>
<comment type="caution">
    <text evidence="2">The sequence shown here is derived from an EMBL/GenBank/DDBJ whole genome shotgun (WGS) entry which is preliminary data.</text>
</comment>
<dbReference type="GeneID" id="92042635"/>
<feature type="region of interest" description="Disordered" evidence="1">
    <location>
        <begin position="116"/>
        <end position="163"/>
    </location>
</feature>
<evidence type="ECO:0000313" key="3">
    <source>
        <dbReference type="Proteomes" id="UP001433268"/>
    </source>
</evidence>
<name>A0ABR1X4K9_9PEZI</name>
<evidence type="ECO:0000313" key="2">
    <source>
        <dbReference type="EMBL" id="KAK8090299.1"/>
    </source>
</evidence>
<reference evidence="2 3" key="1">
    <citation type="submission" date="2023-01" db="EMBL/GenBank/DDBJ databases">
        <title>Analysis of 21 Apiospora genomes using comparative genomics revels a genus with tremendous synthesis potential of carbohydrate active enzymes and secondary metabolites.</title>
        <authorList>
            <person name="Sorensen T."/>
        </authorList>
    </citation>
    <scope>NUCLEOTIDE SEQUENCE [LARGE SCALE GENOMIC DNA]</scope>
    <source>
        <strain evidence="2 3">CBS 114990</strain>
    </source>
</reference>
<organism evidence="2 3">
    <name type="scientific">Apiospora hydei</name>
    <dbReference type="NCBI Taxonomy" id="1337664"/>
    <lineage>
        <taxon>Eukaryota</taxon>
        <taxon>Fungi</taxon>
        <taxon>Dikarya</taxon>
        <taxon>Ascomycota</taxon>
        <taxon>Pezizomycotina</taxon>
        <taxon>Sordariomycetes</taxon>
        <taxon>Xylariomycetidae</taxon>
        <taxon>Amphisphaeriales</taxon>
        <taxon>Apiosporaceae</taxon>
        <taxon>Apiospora</taxon>
    </lineage>
</organism>
<dbReference type="Proteomes" id="UP001433268">
    <property type="component" value="Unassembled WGS sequence"/>
</dbReference>
<feature type="compositionally biased region" description="Basic and acidic residues" evidence="1">
    <location>
        <begin position="153"/>
        <end position="163"/>
    </location>
</feature>
<protein>
    <submittedName>
        <fullName evidence="2">Uncharacterized protein</fullName>
    </submittedName>
</protein>
<accession>A0ABR1X4K9</accession>